<evidence type="ECO:0000313" key="4">
    <source>
        <dbReference type="Proteomes" id="UP000467193"/>
    </source>
</evidence>
<proteinExistence type="predicted"/>
<reference evidence="3 4" key="1">
    <citation type="journal article" date="2019" name="Emerg. Microbes Infect.">
        <title>Comprehensive subspecies identification of 175 nontuberculous mycobacteria species based on 7547 genomic profiles.</title>
        <authorList>
            <person name="Matsumoto Y."/>
            <person name="Kinjo T."/>
            <person name="Motooka D."/>
            <person name="Nabeya D."/>
            <person name="Jung N."/>
            <person name="Uechi K."/>
            <person name="Horii T."/>
            <person name="Iida T."/>
            <person name="Fujita J."/>
            <person name="Nakamura S."/>
        </authorList>
    </citation>
    <scope>NUCLEOTIDE SEQUENCE [LARGE SCALE GENOMIC DNA]</scope>
    <source>
        <strain evidence="3 4">JCM 17899</strain>
    </source>
</reference>
<accession>A0A7I7QRP0</accession>
<evidence type="ECO:0000259" key="2">
    <source>
        <dbReference type="Pfam" id="PF14032"/>
    </source>
</evidence>
<feature type="domain" description="PknH-like extracellular" evidence="2">
    <location>
        <begin position="43"/>
        <end position="221"/>
    </location>
</feature>
<dbReference type="Gene3D" id="3.40.1000.70">
    <property type="entry name" value="PknH-like extracellular domain"/>
    <property type="match status" value="1"/>
</dbReference>
<dbReference type="KEGG" id="msei:MSEDJ_29880"/>
<dbReference type="PROSITE" id="PS51257">
    <property type="entry name" value="PROKAR_LIPOPROTEIN"/>
    <property type="match status" value="1"/>
</dbReference>
<feature type="signal peptide" evidence="1">
    <location>
        <begin position="1"/>
        <end position="26"/>
    </location>
</feature>
<dbReference type="RefSeq" id="WP_163797732.1">
    <property type="nucleotide sequence ID" value="NZ_AP022588.1"/>
</dbReference>
<dbReference type="InterPro" id="IPR038232">
    <property type="entry name" value="PknH-like_Extracell_sf"/>
</dbReference>
<name>A0A7I7QRP0_9MYCO</name>
<sequence length="227" mass="23838">MRRSTAALAAVATCLLTAGCVSTGNAETTSPGRTLIPRPLVERELSSLLLTPEKIDAAMGTVGMTATESRDTMTDSSAIMAPPECLPIDGAAEAAVYADSGFWATRDQSLNNGDGFTHYLKQAVVLFGTPESAGAFFDASAERWTLCQEYTHTQSGSQWTVGQVSNAKPTLSAISTMKDASAPGWACGRALTVENNVVVDVNTCSADPADSAPTIARLIADDVRSRW</sequence>
<feature type="chain" id="PRO_5029622436" description="PknH-like extracellular domain-containing protein" evidence="1">
    <location>
        <begin position="27"/>
        <end position="227"/>
    </location>
</feature>
<gene>
    <name evidence="3" type="ORF">MSEDJ_29880</name>
</gene>
<dbReference type="Pfam" id="PF14032">
    <property type="entry name" value="PknH_C"/>
    <property type="match status" value="1"/>
</dbReference>
<keyword evidence="1" id="KW-0732">Signal</keyword>
<protein>
    <recommendedName>
        <fullName evidence="2">PknH-like extracellular domain-containing protein</fullName>
    </recommendedName>
</protein>
<evidence type="ECO:0000256" key="1">
    <source>
        <dbReference type="SAM" id="SignalP"/>
    </source>
</evidence>
<keyword evidence="4" id="KW-1185">Reference proteome</keyword>
<dbReference type="EMBL" id="AP022588">
    <property type="protein sequence ID" value="BBY28892.1"/>
    <property type="molecule type" value="Genomic_DNA"/>
</dbReference>
<dbReference type="Proteomes" id="UP000467193">
    <property type="component" value="Chromosome"/>
</dbReference>
<evidence type="ECO:0000313" key="3">
    <source>
        <dbReference type="EMBL" id="BBY28892.1"/>
    </source>
</evidence>
<dbReference type="InterPro" id="IPR026954">
    <property type="entry name" value="PknH-like_Extracell"/>
</dbReference>
<organism evidence="3 4">
    <name type="scientific">Mycolicibacterium sediminis</name>
    <dbReference type="NCBI Taxonomy" id="1286180"/>
    <lineage>
        <taxon>Bacteria</taxon>
        <taxon>Bacillati</taxon>
        <taxon>Actinomycetota</taxon>
        <taxon>Actinomycetes</taxon>
        <taxon>Mycobacteriales</taxon>
        <taxon>Mycobacteriaceae</taxon>
        <taxon>Mycolicibacterium</taxon>
    </lineage>
</organism>
<dbReference type="AlphaFoldDB" id="A0A7I7QRP0"/>